<dbReference type="Proteomes" id="UP000033434">
    <property type="component" value="Unassembled WGS sequence"/>
</dbReference>
<dbReference type="SUPFAM" id="SSF54909">
    <property type="entry name" value="Dimeric alpha+beta barrel"/>
    <property type="match status" value="1"/>
</dbReference>
<evidence type="ECO:0000313" key="2">
    <source>
        <dbReference type="EMBL" id="KKE83607.1"/>
    </source>
</evidence>
<feature type="domain" description="ABM" evidence="1">
    <location>
        <begin position="13"/>
        <end position="102"/>
    </location>
</feature>
<evidence type="ECO:0000313" key="3">
    <source>
        <dbReference type="Proteomes" id="UP000033434"/>
    </source>
</evidence>
<dbReference type="PROSITE" id="PS51725">
    <property type="entry name" value="ABM"/>
    <property type="match status" value="1"/>
</dbReference>
<accession>A0A0F6ABL9</accession>
<dbReference type="AlphaFoldDB" id="A0A0F6ABL9"/>
<proteinExistence type="predicted"/>
<dbReference type="InterPro" id="IPR007138">
    <property type="entry name" value="ABM_dom"/>
</dbReference>
<evidence type="ECO:0000259" key="1">
    <source>
        <dbReference type="PROSITE" id="PS51725"/>
    </source>
</evidence>
<reference evidence="2 3" key="1">
    <citation type="journal article" date="2015" name="BMC Genomics">
        <title>Genome mining reveals unlocked bioactive potential of marine Gram-negative bacteria.</title>
        <authorList>
            <person name="Machado H."/>
            <person name="Sonnenschein E.C."/>
            <person name="Melchiorsen J."/>
            <person name="Gram L."/>
        </authorList>
    </citation>
    <scope>NUCLEOTIDE SEQUENCE [LARGE SCALE GENOMIC DNA]</scope>
    <source>
        <strain evidence="2 3">S4054</strain>
    </source>
</reference>
<comment type="caution">
    <text evidence="2">The sequence shown here is derived from an EMBL/GenBank/DDBJ whole genome shotgun (WGS) entry which is preliminary data.</text>
</comment>
<protein>
    <recommendedName>
        <fullName evidence="1">ABM domain-containing protein</fullName>
    </recommendedName>
</protein>
<dbReference type="InterPro" id="IPR011008">
    <property type="entry name" value="Dimeric_a/b-barrel"/>
</dbReference>
<dbReference type="Pfam" id="PF03992">
    <property type="entry name" value="ABM"/>
    <property type="match status" value="1"/>
</dbReference>
<gene>
    <name evidence="2" type="ORF">N479_13180</name>
</gene>
<organism evidence="2 3">
    <name type="scientific">Pseudoalteromonas luteoviolacea S4054</name>
    <dbReference type="NCBI Taxonomy" id="1129367"/>
    <lineage>
        <taxon>Bacteria</taxon>
        <taxon>Pseudomonadati</taxon>
        <taxon>Pseudomonadota</taxon>
        <taxon>Gammaproteobacteria</taxon>
        <taxon>Alteromonadales</taxon>
        <taxon>Pseudoalteromonadaceae</taxon>
        <taxon>Pseudoalteromonas</taxon>
    </lineage>
</organism>
<dbReference type="EMBL" id="AUXW01000144">
    <property type="protein sequence ID" value="KKE83607.1"/>
    <property type="molecule type" value="Genomic_DNA"/>
</dbReference>
<dbReference type="Gene3D" id="3.30.70.100">
    <property type="match status" value="1"/>
</dbReference>
<dbReference type="PATRIC" id="fig|1129367.4.peg.2459"/>
<sequence>MIDLIKKGHPMSYNIVARIMANHGNISEITAELNILRAHTVNEPGCIYFEIYHAHDEPGVFYLWEAWHCEADLKRHYDAPHTQAYFAKQHTRILSCQPISNLNA</sequence>
<name>A0A0F6ABL9_9GAMM</name>